<sequence>MLKRERLNELDLVRAMAIVCVIMVHATSSAIAETTGMRSFVVYNFLTSFFGSGRPFLFF</sequence>
<proteinExistence type="predicted"/>
<evidence type="ECO:0000256" key="1">
    <source>
        <dbReference type="SAM" id="Phobius"/>
    </source>
</evidence>
<evidence type="ECO:0008006" key="4">
    <source>
        <dbReference type="Google" id="ProtNLM"/>
    </source>
</evidence>
<keyword evidence="1" id="KW-1133">Transmembrane helix</keyword>
<keyword evidence="1" id="KW-0472">Membrane</keyword>
<gene>
    <name evidence="2" type="ORF">PACILC2_47340</name>
</gene>
<feature type="transmembrane region" description="Helical" evidence="1">
    <location>
        <begin position="37"/>
        <end position="57"/>
    </location>
</feature>
<accession>A0ABQ4NE66</accession>
<feature type="transmembrane region" description="Helical" evidence="1">
    <location>
        <begin position="12"/>
        <end position="31"/>
    </location>
</feature>
<protein>
    <recommendedName>
        <fullName evidence="4">Acyltransferase 3 domain-containing protein</fullName>
    </recommendedName>
</protein>
<dbReference type="RefSeq" id="WP_244863706.1">
    <property type="nucleotide sequence ID" value="NZ_BOVJ01000168.1"/>
</dbReference>
<name>A0ABQ4NE66_9BACL</name>
<dbReference type="EMBL" id="BOVJ01000168">
    <property type="protein sequence ID" value="GIQ66166.1"/>
    <property type="molecule type" value="Genomic_DNA"/>
</dbReference>
<comment type="caution">
    <text evidence="2">The sequence shown here is derived from an EMBL/GenBank/DDBJ whole genome shotgun (WGS) entry which is preliminary data.</text>
</comment>
<keyword evidence="1" id="KW-0812">Transmembrane</keyword>
<dbReference type="Proteomes" id="UP000680304">
    <property type="component" value="Unassembled WGS sequence"/>
</dbReference>
<reference evidence="2 3" key="1">
    <citation type="submission" date="2021-04" db="EMBL/GenBank/DDBJ databases">
        <title>Draft genome sequence of Paenibacillus cisolokensis, LC2-13A.</title>
        <authorList>
            <person name="Uke A."/>
            <person name="Chhe C."/>
            <person name="Baramee S."/>
            <person name="Kosugi A."/>
        </authorList>
    </citation>
    <scope>NUCLEOTIDE SEQUENCE [LARGE SCALE GENOMIC DNA]</scope>
    <source>
        <strain evidence="2 3">LC2-13A</strain>
    </source>
</reference>
<keyword evidence="3" id="KW-1185">Reference proteome</keyword>
<evidence type="ECO:0000313" key="3">
    <source>
        <dbReference type="Proteomes" id="UP000680304"/>
    </source>
</evidence>
<organism evidence="2 3">
    <name type="scientific">Paenibacillus cisolokensis</name>
    <dbReference type="NCBI Taxonomy" id="1658519"/>
    <lineage>
        <taxon>Bacteria</taxon>
        <taxon>Bacillati</taxon>
        <taxon>Bacillota</taxon>
        <taxon>Bacilli</taxon>
        <taxon>Bacillales</taxon>
        <taxon>Paenibacillaceae</taxon>
        <taxon>Paenibacillus</taxon>
    </lineage>
</organism>
<evidence type="ECO:0000313" key="2">
    <source>
        <dbReference type="EMBL" id="GIQ66166.1"/>
    </source>
</evidence>